<dbReference type="Pfam" id="PF25967">
    <property type="entry name" value="RND-MFP_C"/>
    <property type="match status" value="1"/>
</dbReference>
<gene>
    <name evidence="10" type="ORF">FHR95_002959</name>
</gene>
<dbReference type="NCBIfam" id="TIGR01730">
    <property type="entry name" value="RND_mfp"/>
    <property type="match status" value="1"/>
</dbReference>
<dbReference type="GO" id="GO:0030313">
    <property type="term" value="C:cell envelope"/>
    <property type="evidence" value="ECO:0007669"/>
    <property type="project" value="UniProtKB-SubCell"/>
</dbReference>
<dbReference type="Proteomes" id="UP000563050">
    <property type="component" value="Unassembled WGS sequence"/>
</dbReference>
<dbReference type="PANTHER" id="PTHR30158:SF24">
    <property type="entry name" value="HLYD FAMILY SECRETION PROTEIN"/>
    <property type="match status" value="1"/>
</dbReference>
<evidence type="ECO:0000259" key="8">
    <source>
        <dbReference type="Pfam" id="PF25944"/>
    </source>
</evidence>
<keyword evidence="5" id="KW-0732">Signal</keyword>
<evidence type="ECO:0000313" key="11">
    <source>
        <dbReference type="Proteomes" id="UP000563050"/>
    </source>
</evidence>
<organism evidence="10 11">
    <name type="scientific">Halomonas fontilapidosi</name>
    <dbReference type="NCBI Taxonomy" id="616675"/>
    <lineage>
        <taxon>Bacteria</taxon>
        <taxon>Pseudomonadati</taxon>
        <taxon>Pseudomonadota</taxon>
        <taxon>Gammaproteobacteria</taxon>
        <taxon>Oceanospirillales</taxon>
        <taxon>Halomonadaceae</taxon>
        <taxon>Halomonas</taxon>
    </lineage>
</organism>
<dbReference type="AlphaFoldDB" id="A0A7W5DMP1"/>
<dbReference type="InterPro" id="IPR058627">
    <property type="entry name" value="MdtA-like_C"/>
</dbReference>
<feature type="compositionally biased region" description="Low complexity" evidence="4">
    <location>
        <begin position="394"/>
        <end position="423"/>
    </location>
</feature>
<dbReference type="PANTHER" id="PTHR30158">
    <property type="entry name" value="ACRA/E-RELATED COMPONENT OF DRUG EFFLUX TRANSPORTER"/>
    <property type="match status" value="1"/>
</dbReference>
<dbReference type="Pfam" id="PF25944">
    <property type="entry name" value="Beta-barrel_RND"/>
    <property type="match status" value="1"/>
</dbReference>
<feature type="domain" description="Multidrug resistance protein MdtA-like C-terminal permuted SH3" evidence="9">
    <location>
        <begin position="307"/>
        <end position="364"/>
    </location>
</feature>
<name>A0A7W5DMP1_9GAMM</name>
<feature type="coiled-coil region" evidence="3">
    <location>
        <begin position="111"/>
        <end position="138"/>
    </location>
</feature>
<dbReference type="EMBL" id="JACHXQ010000011">
    <property type="protein sequence ID" value="MBB3185378.1"/>
    <property type="molecule type" value="Genomic_DNA"/>
</dbReference>
<keyword evidence="11" id="KW-1185">Reference proteome</keyword>
<evidence type="ECO:0000259" key="7">
    <source>
        <dbReference type="Pfam" id="PF25917"/>
    </source>
</evidence>
<dbReference type="GO" id="GO:0005886">
    <property type="term" value="C:plasma membrane"/>
    <property type="evidence" value="ECO:0007669"/>
    <property type="project" value="TreeGrafter"/>
</dbReference>
<dbReference type="GO" id="GO:0022857">
    <property type="term" value="F:transmembrane transporter activity"/>
    <property type="evidence" value="ECO:0007669"/>
    <property type="project" value="InterPro"/>
</dbReference>
<comment type="caution">
    <text evidence="10">The sequence shown here is derived from an EMBL/GenBank/DDBJ whole genome shotgun (WGS) entry which is preliminary data.</text>
</comment>
<dbReference type="InterPro" id="IPR058626">
    <property type="entry name" value="MdtA-like_b-barrel"/>
</dbReference>
<evidence type="ECO:0000259" key="6">
    <source>
        <dbReference type="Pfam" id="PF25876"/>
    </source>
</evidence>
<dbReference type="InterPro" id="IPR006143">
    <property type="entry name" value="RND_pump_MFP"/>
</dbReference>
<dbReference type="Gene3D" id="2.40.420.20">
    <property type="match status" value="1"/>
</dbReference>
<accession>A0A7W5DMP1</accession>
<evidence type="ECO:0000256" key="2">
    <source>
        <dbReference type="ARBA" id="ARBA00009477"/>
    </source>
</evidence>
<comment type="subcellular location">
    <subcellularLocation>
        <location evidence="1">Cell inner membrane</location>
        <topology evidence="1">Lipid-anchor</topology>
    </subcellularLocation>
</comment>
<dbReference type="Pfam" id="PF25876">
    <property type="entry name" value="HH_MFP_RND"/>
    <property type="match status" value="1"/>
</dbReference>
<dbReference type="InterPro" id="IPR058625">
    <property type="entry name" value="MdtA-like_BSH"/>
</dbReference>
<feature type="domain" description="Multidrug resistance protein MdtA-like beta-barrel" evidence="8">
    <location>
        <begin position="215"/>
        <end position="301"/>
    </location>
</feature>
<feature type="domain" description="Multidrug resistance protein MdtA-like barrel-sandwich hybrid" evidence="7">
    <location>
        <begin position="71"/>
        <end position="211"/>
    </location>
</feature>
<protein>
    <submittedName>
        <fullName evidence="10">Membrane fusion protein (Multidrug efflux system)</fullName>
    </submittedName>
</protein>
<dbReference type="Gene3D" id="2.40.50.100">
    <property type="match status" value="1"/>
</dbReference>
<dbReference type="PROSITE" id="PS51257">
    <property type="entry name" value="PROKAR_LIPOPROTEIN"/>
    <property type="match status" value="1"/>
</dbReference>
<feature type="chain" id="PRO_5031361613" evidence="5">
    <location>
        <begin position="23"/>
        <end position="436"/>
    </location>
</feature>
<reference evidence="10 11" key="1">
    <citation type="submission" date="2020-08" db="EMBL/GenBank/DDBJ databases">
        <title>Genomic Encyclopedia of Type Strains, Phase III (KMG-III): the genomes of soil and plant-associated and newly described type strains.</title>
        <authorList>
            <person name="Whitman W."/>
        </authorList>
    </citation>
    <scope>NUCLEOTIDE SEQUENCE [LARGE SCALE GENOMIC DNA]</scope>
    <source>
        <strain evidence="10 11">CECT 7341</strain>
    </source>
</reference>
<evidence type="ECO:0000256" key="3">
    <source>
        <dbReference type="SAM" id="Coils"/>
    </source>
</evidence>
<comment type="similarity">
    <text evidence="2">Belongs to the membrane fusion protein (MFP) (TC 8.A.1) family.</text>
</comment>
<evidence type="ECO:0000313" key="10">
    <source>
        <dbReference type="EMBL" id="MBB3185378.1"/>
    </source>
</evidence>
<evidence type="ECO:0000259" key="9">
    <source>
        <dbReference type="Pfam" id="PF25967"/>
    </source>
</evidence>
<feature type="region of interest" description="Disordered" evidence="4">
    <location>
        <begin position="368"/>
        <end position="436"/>
    </location>
</feature>
<dbReference type="GO" id="GO:0046677">
    <property type="term" value="P:response to antibiotic"/>
    <property type="evidence" value="ECO:0007669"/>
    <property type="project" value="TreeGrafter"/>
</dbReference>
<feature type="domain" description="Multidrug resistance protein MdtA-like alpha-helical hairpin" evidence="6">
    <location>
        <begin position="111"/>
        <end position="180"/>
    </location>
</feature>
<dbReference type="Gene3D" id="1.10.287.470">
    <property type="entry name" value="Helix hairpin bin"/>
    <property type="match status" value="1"/>
</dbReference>
<dbReference type="RefSeq" id="WP_183314984.1">
    <property type="nucleotide sequence ID" value="NZ_JACHXQ010000011.1"/>
</dbReference>
<proteinExistence type="inferred from homology"/>
<evidence type="ECO:0000256" key="5">
    <source>
        <dbReference type="SAM" id="SignalP"/>
    </source>
</evidence>
<dbReference type="Pfam" id="PF25917">
    <property type="entry name" value="BSH_RND"/>
    <property type="match status" value="1"/>
</dbReference>
<sequence>MKTAFRIGRAGLLVLAAGLLLAACGQDEAPQQTQQGAGQERPPHPVEVTAIDRQDIPLDKSYPSLLRSDSEVTLVARVTGFLEQRHFEAGEMVEQGQTLYSIEPDVYQATVNQREADLQSARAELARAQRDAERFERLLSQNSVSRQQYDQARADLGVARAGVAQAEAALASARIDLGYTEVNAPVSGMISLSQVNVGNLVSSGTELATITPLDPLEVRFQLPQRDAFELRRQVGEASVEAITAALRVPGGNGTEGPTLEGRLDFLGSRVDEATSTVQASATFANPQGRVLPGQFVRVSLQGLKRYDVLAVPEIAIGQGLMGPQVFVLDEESVARARTVDLGEVAGPWQVIRGGLEVGERVVVGDPAGIEPGRAIDPQPFDGDAQALIERSMESGDQQSGDQQQGGAPAQGGQAAQGNAANGGESEQAEAGGDDAS</sequence>
<evidence type="ECO:0000256" key="4">
    <source>
        <dbReference type="SAM" id="MobiDB-lite"/>
    </source>
</evidence>
<feature type="signal peptide" evidence="5">
    <location>
        <begin position="1"/>
        <end position="22"/>
    </location>
</feature>
<dbReference type="Gene3D" id="2.40.30.170">
    <property type="match status" value="1"/>
</dbReference>
<dbReference type="InterPro" id="IPR058624">
    <property type="entry name" value="MdtA-like_HH"/>
</dbReference>
<dbReference type="SUPFAM" id="SSF111369">
    <property type="entry name" value="HlyD-like secretion proteins"/>
    <property type="match status" value="1"/>
</dbReference>
<keyword evidence="3" id="KW-0175">Coiled coil</keyword>
<evidence type="ECO:0000256" key="1">
    <source>
        <dbReference type="ARBA" id="ARBA00004519"/>
    </source>
</evidence>